<dbReference type="Pfam" id="PF13927">
    <property type="entry name" value="Ig_3"/>
    <property type="match status" value="2"/>
</dbReference>
<evidence type="ECO:0000256" key="2">
    <source>
        <dbReference type="ARBA" id="ARBA00004167"/>
    </source>
</evidence>
<keyword evidence="10 30" id="KW-0349">Heme</keyword>
<keyword evidence="15" id="KW-0256">Endoplasmic reticulum</keyword>
<feature type="domain" description="Ig-like" evidence="34">
    <location>
        <begin position="244"/>
        <end position="331"/>
    </location>
</feature>
<keyword evidence="8" id="KW-0575">Peroxidase</keyword>
<keyword evidence="6" id="KW-1003">Cell membrane</keyword>
<dbReference type="InterPro" id="IPR000483">
    <property type="entry name" value="Cys-rich_flank_reg_C"/>
</dbReference>
<dbReference type="Pfam" id="PF07679">
    <property type="entry name" value="I-set"/>
    <property type="match status" value="2"/>
</dbReference>
<dbReference type="GO" id="GO:0005615">
    <property type="term" value="C:extracellular space"/>
    <property type="evidence" value="ECO:0007669"/>
    <property type="project" value="TreeGrafter"/>
</dbReference>
<evidence type="ECO:0000256" key="7">
    <source>
        <dbReference type="ARBA" id="ARBA00022525"/>
    </source>
</evidence>
<evidence type="ECO:0000256" key="12">
    <source>
        <dbReference type="ARBA" id="ARBA00022723"/>
    </source>
</evidence>
<dbReference type="SUPFAM" id="SSF52058">
    <property type="entry name" value="L domain-like"/>
    <property type="match status" value="1"/>
</dbReference>
<dbReference type="SUPFAM" id="SSF48113">
    <property type="entry name" value="Heme-dependent peroxidases"/>
    <property type="match status" value="1"/>
</dbReference>
<evidence type="ECO:0000256" key="16">
    <source>
        <dbReference type="ARBA" id="ARBA00022837"/>
    </source>
</evidence>
<comment type="cofactor">
    <cofactor evidence="1">
        <name>heme b</name>
        <dbReference type="ChEBI" id="CHEBI:60344"/>
    </cofactor>
</comment>
<reference evidence="36" key="1">
    <citation type="submission" date="2025-08" db="UniProtKB">
        <authorList>
            <consortium name="RefSeq"/>
        </authorList>
    </citation>
    <scope>IDENTIFICATION</scope>
    <source>
        <tissue evidence="36">Sperm</tissue>
    </source>
</reference>
<organism evidence="35 36">
    <name type="scientific">Petromyzon marinus</name>
    <name type="common">Sea lamprey</name>
    <dbReference type="NCBI Taxonomy" id="7757"/>
    <lineage>
        <taxon>Eukaryota</taxon>
        <taxon>Metazoa</taxon>
        <taxon>Chordata</taxon>
        <taxon>Craniata</taxon>
        <taxon>Vertebrata</taxon>
        <taxon>Cyclostomata</taxon>
        <taxon>Hyperoartia</taxon>
        <taxon>Petromyzontiformes</taxon>
        <taxon>Petromyzontidae</taxon>
        <taxon>Petromyzon</taxon>
    </lineage>
</organism>
<comment type="catalytic activity">
    <reaction evidence="25">
        <text>L-lysyl-[collagen] + L-methionyl-[collagen] + H2O2 = [collagen]-L-lysyl-N-S-L-methionyl-[collagen] + 2 H2O + H(+)</text>
        <dbReference type="Rhea" id="RHEA:66020"/>
        <dbReference type="Rhea" id="RHEA-COMP:12751"/>
        <dbReference type="Rhea" id="RHEA-COMP:16949"/>
        <dbReference type="Rhea" id="RHEA-COMP:16951"/>
        <dbReference type="ChEBI" id="CHEBI:15377"/>
        <dbReference type="ChEBI" id="CHEBI:15378"/>
        <dbReference type="ChEBI" id="CHEBI:16044"/>
        <dbReference type="ChEBI" id="CHEBI:16240"/>
        <dbReference type="ChEBI" id="CHEBI:29969"/>
        <dbReference type="ChEBI" id="CHEBI:166867"/>
    </reaction>
    <physiologicalReaction direction="left-to-right" evidence="25">
        <dbReference type="Rhea" id="RHEA:66021"/>
    </physiologicalReaction>
</comment>
<feature type="compositionally biased region" description="Basic and acidic residues" evidence="31">
    <location>
        <begin position="1361"/>
        <end position="1372"/>
    </location>
</feature>
<dbReference type="FunFam" id="2.60.40.10:FF:000163">
    <property type="entry name" value="peroxidasin homolog"/>
    <property type="match status" value="1"/>
</dbReference>
<dbReference type="Proteomes" id="UP001318040">
    <property type="component" value="Chromosome 15"/>
</dbReference>
<dbReference type="InterPro" id="IPR003598">
    <property type="entry name" value="Ig_sub2"/>
</dbReference>
<dbReference type="Gene3D" id="3.80.10.10">
    <property type="entry name" value="Ribonuclease Inhibitor"/>
    <property type="match status" value="1"/>
</dbReference>
<evidence type="ECO:0000256" key="13">
    <source>
        <dbReference type="ARBA" id="ARBA00022729"/>
    </source>
</evidence>
<dbReference type="GO" id="GO:0005783">
    <property type="term" value="C:endoplasmic reticulum"/>
    <property type="evidence" value="ECO:0007669"/>
    <property type="project" value="UniProtKB-SubCell"/>
</dbReference>
<keyword evidence="7" id="KW-0964">Secreted</keyword>
<dbReference type="RefSeq" id="XP_032810798.1">
    <property type="nucleotide sequence ID" value="XM_032954907.1"/>
</dbReference>
<keyword evidence="21" id="KW-1015">Disulfide bond</keyword>
<dbReference type="InterPro" id="IPR037120">
    <property type="entry name" value="Haem_peroxidase_sf_animal"/>
</dbReference>
<dbReference type="InterPro" id="IPR019791">
    <property type="entry name" value="Haem_peroxidase_animal"/>
</dbReference>
<dbReference type="FunFam" id="1.10.640.10:FF:000001">
    <property type="entry name" value="Peroxidasin homolog"/>
    <property type="match status" value="1"/>
</dbReference>
<dbReference type="GO" id="GO:0020037">
    <property type="term" value="F:heme binding"/>
    <property type="evidence" value="ECO:0007669"/>
    <property type="project" value="InterPro"/>
</dbReference>
<keyword evidence="13 32" id="KW-0732">Signal</keyword>
<dbReference type="Pfam" id="PF00093">
    <property type="entry name" value="VWC"/>
    <property type="match status" value="1"/>
</dbReference>
<comment type="catalytic activity">
    <reaction evidence="24">
        <text>bromide + H2O2 = hypobromite + H2O</text>
        <dbReference type="Rhea" id="RHEA:66016"/>
        <dbReference type="ChEBI" id="CHEBI:15377"/>
        <dbReference type="ChEBI" id="CHEBI:15858"/>
        <dbReference type="ChEBI" id="CHEBI:16240"/>
        <dbReference type="ChEBI" id="CHEBI:29250"/>
    </reaction>
    <physiologicalReaction direction="left-to-right" evidence="24">
        <dbReference type="Rhea" id="RHEA:66017"/>
    </physiologicalReaction>
</comment>
<evidence type="ECO:0000256" key="14">
    <source>
        <dbReference type="ARBA" id="ARBA00022737"/>
    </source>
</evidence>
<proteinExistence type="inferred from homology"/>
<dbReference type="PROSITE" id="PS50292">
    <property type="entry name" value="PEROXIDASE_3"/>
    <property type="match status" value="1"/>
</dbReference>
<dbReference type="CDD" id="cd09826">
    <property type="entry name" value="peroxidasin_like"/>
    <property type="match status" value="1"/>
</dbReference>
<dbReference type="GO" id="GO:0070831">
    <property type="term" value="P:basement membrane assembly"/>
    <property type="evidence" value="ECO:0007669"/>
    <property type="project" value="UniProtKB-ARBA"/>
</dbReference>
<dbReference type="InterPro" id="IPR013783">
    <property type="entry name" value="Ig-like_fold"/>
</dbReference>
<comment type="catalytic activity">
    <reaction evidence="27">
        <text>L-tyrosyl-[protein] + bromide + H2O2 + H(+) = 3-bromo-L-tyrosyl-[protein] + 2 H2O</text>
        <dbReference type="Rhea" id="RHEA:69360"/>
        <dbReference type="Rhea" id="RHEA-COMP:10136"/>
        <dbReference type="Rhea" id="RHEA-COMP:17686"/>
        <dbReference type="ChEBI" id="CHEBI:15377"/>
        <dbReference type="ChEBI" id="CHEBI:15378"/>
        <dbReference type="ChEBI" id="CHEBI:15858"/>
        <dbReference type="ChEBI" id="CHEBI:16240"/>
        <dbReference type="ChEBI" id="CHEBI:46858"/>
        <dbReference type="ChEBI" id="CHEBI:183512"/>
    </reaction>
    <physiologicalReaction direction="left-to-right" evidence="27">
        <dbReference type="Rhea" id="RHEA:69361"/>
    </physiologicalReaction>
</comment>
<evidence type="ECO:0000256" key="26">
    <source>
        <dbReference type="ARBA" id="ARBA00048396"/>
    </source>
</evidence>
<dbReference type="FunFam" id="2.60.40.10:FF:000273">
    <property type="entry name" value="contactin-3 isoform X1"/>
    <property type="match status" value="1"/>
</dbReference>
<evidence type="ECO:0000256" key="20">
    <source>
        <dbReference type="ARBA" id="ARBA00023136"/>
    </source>
</evidence>
<feature type="region of interest" description="Disordered" evidence="31">
    <location>
        <begin position="1351"/>
        <end position="1394"/>
    </location>
</feature>
<evidence type="ECO:0000313" key="35">
    <source>
        <dbReference type="Proteomes" id="UP001318040"/>
    </source>
</evidence>
<feature type="domain" description="Ig-like" evidence="34">
    <location>
        <begin position="522"/>
        <end position="607"/>
    </location>
</feature>
<keyword evidence="14" id="KW-0677">Repeat</keyword>
<dbReference type="InterPro" id="IPR034824">
    <property type="entry name" value="Peroxidasin_peroxidase"/>
</dbReference>
<dbReference type="PANTHER" id="PTHR11475:SF58">
    <property type="entry name" value="PEROXIDASIN"/>
    <property type="match status" value="1"/>
</dbReference>
<evidence type="ECO:0000256" key="4">
    <source>
        <dbReference type="ARBA" id="ARBA00004240"/>
    </source>
</evidence>
<dbReference type="GO" id="GO:0004601">
    <property type="term" value="F:peroxidase activity"/>
    <property type="evidence" value="ECO:0007669"/>
    <property type="project" value="UniProtKB-KW"/>
</dbReference>
<evidence type="ECO:0000256" key="30">
    <source>
        <dbReference type="PIRSR" id="PIRSR619791-2"/>
    </source>
</evidence>
<feature type="domain" description="Ig-like" evidence="34">
    <location>
        <begin position="430"/>
        <end position="515"/>
    </location>
</feature>
<dbReference type="PANTHER" id="PTHR11475">
    <property type="entry name" value="OXIDASE/PEROXIDASE"/>
    <property type="match status" value="1"/>
</dbReference>
<keyword evidence="17" id="KW-1133">Transmembrane helix</keyword>
<evidence type="ECO:0000256" key="15">
    <source>
        <dbReference type="ARBA" id="ARBA00022824"/>
    </source>
</evidence>
<dbReference type="Gene3D" id="6.20.200.20">
    <property type="match status" value="1"/>
</dbReference>
<evidence type="ECO:0000256" key="25">
    <source>
        <dbReference type="ARBA" id="ARBA00047610"/>
    </source>
</evidence>
<feature type="binding site" description="axial binding residue" evidence="30">
    <location>
        <position position="1089"/>
    </location>
    <ligand>
        <name>heme b</name>
        <dbReference type="ChEBI" id="CHEBI:60344"/>
    </ligand>
    <ligandPart>
        <name>Fe</name>
        <dbReference type="ChEBI" id="CHEBI:18248"/>
    </ligandPart>
</feature>
<evidence type="ECO:0000256" key="22">
    <source>
        <dbReference type="ARBA" id="ARBA00023180"/>
    </source>
</evidence>
<dbReference type="FunFam" id="2.60.40.10:FF:000008">
    <property type="entry name" value="roundabout homolog 2 isoform X2"/>
    <property type="match status" value="1"/>
</dbReference>
<dbReference type="InterPro" id="IPR001007">
    <property type="entry name" value="VWF_dom"/>
</dbReference>
<evidence type="ECO:0000256" key="29">
    <source>
        <dbReference type="ARBA" id="ARBA00061342"/>
    </source>
</evidence>
<evidence type="ECO:0000256" key="6">
    <source>
        <dbReference type="ARBA" id="ARBA00022475"/>
    </source>
</evidence>
<evidence type="ECO:0000256" key="31">
    <source>
        <dbReference type="SAM" id="MobiDB-lite"/>
    </source>
</evidence>
<keyword evidence="9" id="KW-0433">Leucine-rich repeat</keyword>
<dbReference type="InterPro" id="IPR010255">
    <property type="entry name" value="Haem_peroxidase_sf"/>
</dbReference>
<comment type="similarity">
    <text evidence="29">Belongs to the peroxidase family. XPO subfamily.</text>
</comment>
<evidence type="ECO:0000256" key="9">
    <source>
        <dbReference type="ARBA" id="ARBA00022614"/>
    </source>
</evidence>
<evidence type="ECO:0000259" key="33">
    <source>
        <dbReference type="PROSITE" id="PS50184"/>
    </source>
</evidence>
<evidence type="ECO:0000313" key="36">
    <source>
        <dbReference type="RefSeq" id="XP_032810798.1"/>
    </source>
</evidence>
<dbReference type="FunFam" id="3.80.10.10:FF:000071">
    <property type="entry name" value="peroxidasin homolog"/>
    <property type="match status" value="1"/>
</dbReference>
<keyword evidence="23" id="KW-0393">Immunoglobulin domain</keyword>
<dbReference type="GO" id="GO:0006979">
    <property type="term" value="P:response to oxidative stress"/>
    <property type="evidence" value="ECO:0007669"/>
    <property type="project" value="InterPro"/>
</dbReference>
<evidence type="ECO:0000256" key="19">
    <source>
        <dbReference type="ARBA" id="ARBA00023004"/>
    </source>
</evidence>
<keyword evidence="35" id="KW-1185">Reference proteome</keyword>
<evidence type="ECO:0000256" key="28">
    <source>
        <dbReference type="ARBA" id="ARBA00049501"/>
    </source>
</evidence>
<evidence type="ECO:0000256" key="23">
    <source>
        <dbReference type="ARBA" id="ARBA00023319"/>
    </source>
</evidence>
<evidence type="ECO:0000256" key="3">
    <source>
        <dbReference type="ARBA" id="ARBA00004236"/>
    </source>
</evidence>
<dbReference type="FunFam" id="2.60.40.10:FF:000248">
    <property type="entry name" value="peroxidasin homolog"/>
    <property type="match status" value="1"/>
</dbReference>
<dbReference type="SMART" id="SM00409">
    <property type="entry name" value="IG"/>
    <property type="match status" value="4"/>
</dbReference>
<dbReference type="PROSITE" id="PS50184">
    <property type="entry name" value="VWFC_2"/>
    <property type="match status" value="1"/>
</dbReference>
<evidence type="ECO:0000256" key="5">
    <source>
        <dbReference type="ARBA" id="ARBA00004613"/>
    </source>
</evidence>
<evidence type="ECO:0000256" key="27">
    <source>
        <dbReference type="ARBA" id="ARBA00048887"/>
    </source>
</evidence>
<evidence type="ECO:0000256" key="11">
    <source>
        <dbReference type="ARBA" id="ARBA00022692"/>
    </source>
</evidence>
<comment type="catalytic activity">
    <reaction evidence="28">
        <text>hypobromite + L-tyrosyl-[protein] + H(+) = 3-bromo-L-tyrosyl-[protein] + H2O</text>
        <dbReference type="Rhea" id="RHEA:69356"/>
        <dbReference type="Rhea" id="RHEA-COMP:10136"/>
        <dbReference type="Rhea" id="RHEA-COMP:17686"/>
        <dbReference type="ChEBI" id="CHEBI:15377"/>
        <dbReference type="ChEBI" id="CHEBI:15378"/>
        <dbReference type="ChEBI" id="CHEBI:29250"/>
        <dbReference type="ChEBI" id="CHEBI:46858"/>
        <dbReference type="ChEBI" id="CHEBI:183512"/>
    </reaction>
    <physiologicalReaction direction="left-to-right" evidence="28">
        <dbReference type="Rhea" id="RHEA:69357"/>
    </physiologicalReaction>
</comment>
<evidence type="ECO:0000256" key="32">
    <source>
        <dbReference type="SAM" id="SignalP"/>
    </source>
</evidence>
<dbReference type="GO" id="GO:0031012">
    <property type="term" value="C:extracellular matrix"/>
    <property type="evidence" value="ECO:0007669"/>
    <property type="project" value="UniProtKB-ARBA"/>
</dbReference>
<dbReference type="SMART" id="SM00013">
    <property type="entry name" value="LRRNT"/>
    <property type="match status" value="1"/>
</dbReference>
<dbReference type="PROSITE" id="PS50835">
    <property type="entry name" value="IG_LIKE"/>
    <property type="match status" value="4"/>
</dbReference>
<dbReference type="GO" id="GO:0046872">
    <property type="term" value="F:metal ion binding"/>
    <property type="evidence" value="ECO:0007669"/>
    <property type="project" value="UniProtKB-KW"/>
</dbReference>
<accession>A0AAJ7T606</accession>
<evidence type="ECO:0000256" key="17">
    <source>
        <dbReference type="ARBA" id="ARBA00022989"/>
    </source>
</evidence>
<dbReference type="PROSITE" id="PS51450">
    <property type="entry name" value="LRR"/>
    <property type="match status" value="1"/>
</dbReference>
<evidence type="ECO:0000259" key="34">
    <source>
        <dbReference type="PROSITE" id="PS50835"/>
    </source>
</evidence>
<keyword evidence="19 30" id="KW-0408">Iron</keyword>
<dbReference type="GO" id="GO:0005886">
    <property type="term" value="C:plasma membrane"/>
    <property type="evidence" value="ECO:0007669"/>
    <property type="project" value="UniProtKB-SubCell"/>
</dbReference>
<dbReference type="InterPro" id="IPR001611">
    <property type="entry name" value="Leu-rich_rpt"/>
</dbReference>
<dbReference type="SUPFAM" id="SSF48726">
    <property type="entry name" value="Immunoglobulin"/>
    <property type="match status" value="4"/>
</dbReference>
<feature type="signal peptide" evidence="32">
    <location>
        <begin position="1"/>
        <end position="28"/>
    </location>
</feature>
<gene>
    <name evidence="36" type="primary">LOC116942683</name>
</gene>
<dbReference type="InterPro" id="IPR003599">
    <property type="entry name" value="Ig_sub"/>
</dbReference>
<dbReference type="SMART" id="SM00408">
    <property type="entry name" value="IGc2"/>
    <property type="match status" value="4"/>
</dbReference>
<dbReference type="KEGG" id="pmrn:116942683"/>
<dbReference type="SMART" id="SM00214">
    <property type="entry name" value="VWC"/>
    <property type="match status" value="1"/>
</dbReference>
<evidence type="ECO:0000256" key="10">
    <source>
        <dbReference type="ARBA" id="ARBA00022617"/>
    </source>
</evidence>
<evidence type="ECO:0000256" key="21">
    <source>
        <dbReference type="ARBA" id="ARBA00023157"/>
    </source>
</evidence>
<protein>
    <submittedName>
        <fullName evidence="36">Peroxidasin homolog</fullName>
    </submittedName>
</protein>
<keyword evidence="12 30" id="KW-0479">Metal-binding</keyword>
<comment type="subcellular location">
    <subcellularLocation>
        <location evidence="3">Cell membrane</location>
    </subcellularLocation>
    <subcellularLocation>
        <location evidence="4">Endoplasmic reticulum</location>
    </subcellularLocation>
    <subcellularLocation>
        <location evidence="2">Membrane</location>
        <topology evidence="2">Single-pass membrane protein</topology>
    </subcellularLocation>
    <subcellularLocation>
        <location evidence="5">Secreted</location>
    </subcellularLocation>
</comment>
<feature type="compositionally biased region" description="Polar residues" evidence="31">
    <location>
        <begin position="1373"/>
        <end position="1383"/>
    </location>
</feature>
<dbReference type="SMART" id="SM00369">
    <property type="entry name" value="LRR_TYP"/>
    <property type="match status" value="5"/>
</dbReference>
<dbReference type="Pfam" id="PF03098">
    <property type="entry name" value="An_peroxidase"/>
    <property type="match status" value="1"/>
</dbReference>
<dbReference type="InterPro" id="IPR000372">
    <property type="entry name" value="LRRNT"/>
</dbReference>
<dbReference type="Gene3D" id="2.60.40.10">
    <property type="entry name" value="Immunoglobulins"/>
    <property type="match status" value="4"/>
</dbReference>
<dbReference type="Gene3D" id="1.10.640.10">
    <property type="entry name" value="Haem peroxidase domain superfamily, animal type"/>
    <property type="match status" value="1"/>
</dbReference>
<feature type="domain" description="Ig-like" evidence="34">
    <location>
        <begin position="338"/>
        <end position="425"/>
    </location>
</feature>
<dbReference type="InterPro" id="IPR036179">
    <property type="entry name" value="Ig-like_dom_sf"/>
</dbReference>
<dbReference type="PROSITE" id="PS01208">
    <property type="entry name" value="VWFC_1"/>
    <property type="match status" value="1"/>
</dbReference>
<feature type="chain" id="PRO_5042589123" evidence="32">
    <location>
        <begin position="29"/>
        <end position="1498"/>
    </location>
</feature>
<dbReference type="SMART" id="SM00082">
    <property type="entry name" value="LRRCT"/>
    <property type="match status" value="1"/>
</dbReference>
<feature type="domain" description="VWFC" evidence="33">
    <location>
        <begin position="1425"/>
        <end position="1483"/>
    </location>
</feature>
<keyword evidence="18" id="KW-0560">Oxidoreductase</keyword>
<keyword evidence="11" id="KW-0812">Transmembrane</keyword>
<dbReference type="InterPro" id="IPR013098">
    <property type="entry name" value="Ig_I-set"/>
</dbReference>
<name>A0AAJ7T606_PETMA</name>
<comment type="catalytic activity">
    <reaction evidence="26">
        <text>L-lysyl-[collagen] + L-methionyl-[collagen] + hypobromite = [collagen]-L-lysyl-N-S-L-methionyl-[collagen] + bromide + H2O + H(+)</text>
        <dbReference type="Rhea" id="RHEA:66024"/>
        <dbReference type="Rhea" id="RHEA-COMP:12751"/>
        <dbReference type="Rhea" id="RHEA-COMP:16949"/>
        <dbReference type="Rhea" id="RHEA-COMP:16951"/>
        <dbReference type="ChEBI" id="CHEBI:15377"/>
        <dbReference type="ChEBI" id="CHEBI:15378"/>
        <dbReference type="ChEBI" id="CHEBI:15858"/>
        <dbReference type="ChEBI" id="CHEBI:16044"/>
        <dbReference type="ChEBI" id="CHEBI:29250"/>
        <dbReference type="ChEBI" id="CHEBI:29969"/>
        <dbReference type="ChEBI" id="CHEBI:166867"/>
    </reaction>
    <physiologicalReaction direction="left-to-right" evidence="26">
        <dbReference type="Rhea" id="RHEA:66025"/>
    </physiologicalReaction>
</comment>
<feature type="region of interest" description="Disordered" evidence="31">
    <location>
        <begin position="772"/>
        <end position="795"/>
    </location>
</feature>
<dbReference type="PRINTS" id="PR00457">
    <property type="entry name" value="ANPEROXIDASE"/>
</dbReference>
<keyword evidence="20" id="KW-0472">Membrane</keyword>
<keyword evidence="22" id="KW-0325">Glycoprotein</keyword>
<dbReference type="SUPFAM" id="SSF57603">
    <property type="entry name" value="FnI-like domain"/>
    <property type="match status" value="1"/>
</dbReference>
<dbReference type="GO" id="GO:0007399">
    <property type="term" value="P:nervous system development"/>
    <property type="evidence" value="ECO:0007669"/>
    <property type="project" value="UniProtKB-ARBA"/>
</dbReference>
<evidence type="ECO:0000256" key="1">
    <source>
        <dbReference type="ARBA" id="ARBA00001970"/>
    </source>
</evidence>
<evidence type="ECO:0000256" key="8">
    <source>
        <dbReference type="ARBA" id="ARBA00022559"/>
    </source>
</evidence>
<evidence type="ECO:0000256" key="24">
    <source>
        <dbReference type="ARBA" id="ARBA00047544"/>
    </source>
</evidence>
<dbReference type="Pfam" id="PF13855">
    <property type="entry name" value="LRR_8"/>
    <property type="match status" value="1"/>
</dbReference>
<dbReference type="InterPro" id="IPR032675">
    <property type="entry name" value="LRR_dom_sf"/>
</dbReference>
<evidence type="ECO:0000256" key="18">
    <source>
        <dbReference type="ARBA" id="ARBA00023002"/>
    </source>
</evidence>
<sequence length="1498" mass="166770">MMMAGMMKMMTAVLVMVLLLGWSPAAVACPSRCLCFRTTVRCMHLQLDTVPRVDPRTTILDLRFNRIRELPTGTFRGLKNLTTLLLNNNELRRIPRKVFDELENLRYLYLYKNEIQSIERQAFKGLKSLEQLYIHFNLVENLEQETFSHLPRLERLFLHNNKIARIPARAFFHLDSLKRLRLDSNRLVCECDLKWLSNLLKSILKHGNGQAAATCEQPASLYGRTLVSLSAEEFDCGEPHAERPRILAEPRDVDVTLGKTVHFTCHAEGNPKPEIIWLHNNNEVDMTEDRLDLLENGTLMIRNTRESDQGIYQCMAKNVAGEAKTSEALLRYYGGPTPATFVIQPQNTEVLVGESVTLECSATGHPTPRITWTRGDGSSLPRDPRFSTPPTGGLHIHNASRADAGQYSCHASNNQDAVRASALIIVQEPPEFVVLPTNQTLVEGQTVDFLCEARGDPQPSISWTKAGYPVVSEGRFSLLPPGTLRIARAEVRDSGRYRCQARNAVGSRNADATLSITRRQAPVITVLPSDIKTESGHHVRIYCSAQGEPQPGITWTKDGAQLSESGKFVMSAEGFLMVRDVNTGDEGRYECVARNSVGQASAGMLLSIKVPEVVRSGDSFVEESLKEAIRSVNSAINSTQRELFDKRPRTAADLLALFRYPRDPDTLEQVRAAEIFERTLQLVHEHVRAGLTVDLNGTGFRYNDLVSPRYLELIANLSGCTAHRRAPSCSDACFHQRYRTVDGSCNNLQHPMWGASLTAFARLVEPAYENGFNEPRGGGASGRGRPRRGFPLPTPRRVSAELVGTEKITPDERHTHMLMQWGQFLDHDMDLTVVSPSQARFSDGEPCARACTDDPPCFPIELLPDDPRGGRRGGSGGGAAAAAAAGRCMFFVRSSPVCGSGATSLLMSSVLPREQINQLTSYIDGSNVYGSSEREAADVRDRSSRRGLLRRGIAVGAAGKHLLPFATGPPTECMRDERESPIPCFLAGDQRSNEQLGLTSMHTLWMREHNRIAAELLKLNPHWDSDTIYHESRKIVGAQMQHITYAHWLPKVLGADAMRSELRPYAGYDPSVNSAIFNSFATAAFRFGHTLINPVLLRLNESFQPIPEGHLPLHRAFFSPFRLVNEGGIDPLLRGLFATPAKKRVPSELLNLELTEKLFHMAHSVALDLASMNVQRGREHGLPSYAAYREFCNLTAAGDFEGLSGEIRDPVVREKLRKLYGTPENIDLWPALIVEDVIPGSLVGPTLLCLFTEQFRRLRDGDRFWYENPGVFSPAQLTQIHQSSLSRVLCDNGDAITLVPPDAFAVSAYPQGYVACGTLPHVDLRMWQDCCQDCRARGQFNAISNHFRSKRSPEFSYPGERPGDRHEKRETSEGSAQHNVTQRTQEREEDSSLQELRGVVSALQRTVEQLRSQVSGLEQALHKDGRCKNADGKERAHQETWHRDACSECHCERGEVVCHVERCPPINCPSPERLEGSCCPICVEQADPREGDGRVDVA</sequence>
<keyword evidence="16" id="KW-0106">Calcium</keyword>
<dbReference type="InterPro" id="IPR007110">
    <property type="entry name" value="Ig-like_dom"/>
</dbReference>
<dbReference type="InterPro" id="IPR003591">
    <property type="entry name" value="Leu-rich_rpt_typical-subtyp"/>
</dbReference>